<dbReference type="SUPFAM" id="SSF50952">
    <property type="entry name" value="Soluble quinoprotein glucose dehydrogenase"/>
    <property type="match status" value="1"/>
</dbReference>
<dbReference type="InterPro" id="IPR011041">
    <property type="entry name" value="Quinoprot_gluc/sorb_DH_b-prop"/>
</dbReference>
<evidence type="ECO:0000259" key="1">
    <source>
        <dbReference type="Pfam" id="PF07995"/>
    </source>
</evidence>
<dbReference type="PANTHER" id="PTHR19328:SF75">
    <property type="entry name" value="ALDOSE SUGAR DEHYDROGENASE YLII"/>
    <property type="match status" value="1"/>
</dbReference>
<dbReference type="PANTHER" id="PTHR19328">
    <property type="entry name" value="HEDGEHOG-INTERACTING PROTEIN"/>
    <property type="match status" value="1"/>
</dbReference>
<evidence type="ECO:0000313" key="2">
    <source>
        <dbReference type="EMBL" id="SLN34424.1"/>
    </source>
</evidence>
<evidence type="ECO:0000313" key="3">
    <source>
        <dbReference type="Proteomes" id="UP000193623"/>
    </source>
</evidence>
<proteinExistence type="predicted"/>
<dbReference type="InterPro" id="IPR011042">
    <property type="entry name" value="6-blade_b-propeller_TolB-like"/>
</dbReference>
<organism evidence="2 3">
    <name type="scientific">Pseudooctadecabacter jejudonensis</name>
    <dbReference type="NCBI Taxonomy" id="1391910"/>
    <lineage>
        <taxon>Bacteria</taxon>
        <taxon>Pseudomonadati</taxon>
        <taxon>Pseudomonadota</taxon>
        <taxon>Alphaproteobacteria</taxon>
        <taxon>Rhodobacterales</taxon>
        <taxon>Paracoccaceae</taxon>
        <taxon>Pseudooctadecabacter</taxon>
    </lineage>
</organism>
<dbReference type="Proteomes" id="UP000193623">
    <property type="component" value="Unassembled WGS sequence"/>
</dbReference>
<gene>
    <name evidence="2" type="primary">yliI</name>
    <name evidence="2" type="ORF">PSJ8397_01696</name>
</gene>
<sequence length="371" mass="39331">MMWRYVMCFLPVMAAAEVEQGPKNADFVPAFDGQTRAAELPTTDLDVSVFASGLDFPWGIAPLPEGGFLVSERGGALQRVDADGRLIGAVSGLPEIEAIRQGGLLDVAVSPEFATDGLVYWTYSKPVRGGVALAAARGRLDGDALVEVEDIFVQAPATSAGQHFGSRIIPVDGGVWITTGDRGTPDLAQGNNTVGKVLWYDGADVSVWSTGHRNIQGAILRDGTLWTVEHGPRGGDELNRPEQGLNYGWPIISYGINYNGRDITGGEAVADGLEQPVYYWDPVIAPGGMGAYPSDADFVPWRGDLLVSSLRPGGVMRLQIDAGRVVGEERLLADVGRVRDVEVLANGDLLVLIDAPDADILRVRPVGGAGG</sequence>
<protein>
    <submittedName>
        <fullName evidence="2">Soluble aldose sugar dehydrogenase YliI</fullName>
        <ecNumber evidence="2">1.1.5.-</ecNumber>
    </submittedName>
</protein>
<feature type="domain" description="Glucose/Sorbosone dehydrogenase" evidence="1">
    <location>
        <begin position="54"/>
        <end position="362"/>
    </location>
</feature>
<dbReference type="InterPro" id="IPR012938">
    <property type="entry name" value="Glc/Sorbosone_DH"/>
</dbReference>
<keyword evidence="3" id="KW-1185">Reference proteome</keyword>
<name>A0A1Y5S8U7_9RHOB</name>
<dbReference type="AlphaFoldDB" id="A0A1Y5S8U7"/>
<dbReference type="EC" id="1.1.5.-" evidence="2"/>
<keyword evidence="2" id="KW-0560">Oxidoreductase</keyword>
<dbReference type="OrthoDB" id="9770043at2"/>
<dbReference type="EMBL" id="FWFT01000002">
    <property type="protein sequence ID" value="SLN34424.1"/>
    <property type="molecule type" value="Genomic_DNA"/>
</dbReference>
<dbReference type="RefSeq" id="WP_085864106.1">
    <property type="nucleotide sequence ID" value="NZ_FWFT01000002.1"/>
</dbReference>
<accession>A0A1Y5S8U7</accession>
<reference evidence="2 3" key="1">
    <citation type="submission" date="2017-03" db="EMBL/GenBank/DDBJ databases">
        <authorList>
            <person name="Afonso C.L."/>
            <person name="Miller P.J."/>
            <person name="Scott M.A."/>
            <person name="Spackman E."/>
            <person name="Goraichik I."/>
            <person name="Dimitrov K.M."/>
            <person name="Suarez D.L."/>
            <person name="Swayne D.E."/>
        </authorList>
    </citation>
    <scope>NUCLEOTIDE SEQUENCE [LARGE SCALE GENOMIC DNA]</scope>
    <source>
        <strain evidence="2 3">CECT 8397</strain>
    </source>
</reference>
<dbReference type="Gene3D" id="2.120.10.30">
    <property type="entry name" value="TolB, C-terminal domain"/>
    <property type="match status" value="1"/>
</dbReference>
<dbReference type="GO" id="GO:0016491">
    <property type="term" value="F:oxidoreductase activity"/>
    <property type="evidence" value="ECO:0007669"/>
    <property type="project" value="UniProtKB-KW"/>
</dbReference>
<dbReference type="Pfam" id="PF07995">
    <property type="entry name" value="GSDH"/>
    <property type="match status" value="1"/>
</dbReference>